<dbReference type="InterPro" id="IPR056884">
    <property type="entry name" value="NPHP3-like_N"/>
</dbReference>
<organism evidence="3 4">
    <name type="scientific">Phialocephala subalpina</name>
    <dbReference type="NCBI Taxonomy" id="576137"/>
    <lineage>
        <taxon>Eukaryota</taxon>
        <taxon>Fungi</taxon>
        <taxon>Dikarya</taxon>
        <taxon>Ascomycota</taxon>
        <taxon>Pezizomycotina</taxon>
        <taxon>Leotiomycetes</taxon>
        <taxon>Helotiales</taxon>
        <taxon>Mollisiaceae</taxon>
        <taxon>Phialocephala</taxon>
        <taxon>Phialocephala fortinii species complex</taxon>
    </lineage>
</organism>
<dbReference type="EMBL" id="FJOG01000030">
    <property type="protein sequence ID" value="CZR65266.1"/>
    <property type="molecule type" value="Genomic_DNA"/>
</dbReference>
<dbReference type="PANTHER" id="PTHR40619:SF3">
    <property type="entry name" value="FUNGAL STAND N-TERMINAL GOODBYE DOMAIN-CONTAINING PROTEIN"/>
    <property type="match status" value="1"/>
</dbReference>
<dbReference type="STRING" id="576137.A0A1L7XK08"/>
<accession>A0A1L7XK08</accession>
<evidence type="ECO:0000256" key="1">
    <source>
        <dbReference type="ARBA" id="ARBA00022737"/>
    </source>
</evidence>
<evidence type="ECO:0000313" key="3">
    <source>
        <dbReference type="EMBL" id="CZR65266.1"/>
    </source>
</evidence>
<dbReference type="OrthoDB" id="5419927at2759"/>
<dbReference type="Proteomes" id="UP000184330">
    <property type="component" value="Unassembled WGS sequence"/>
</dbReference>
<gene>
    <name evidence="3" type="ORF">PAC_15166</name>
</gene>
<name>A0A1L7XK08_9HELO</name>
<proteinExistence type="predicted"/>
<dbReference type="Pfam" id="PF24883">
    <property type="entry name" value="NPHP3_N"/>
    <property type="match status" value="1"/>
</dbReference>
<protein>
    <recommendedName>
        <fullName evidence="2">Nephrocystin 3-like N-terminal domain-containing protein</fullName>
    </recommendedName>
</protein>
<evidence type="ECO:0000259" key="2">
    <source>
        <dbReference type="Pfam" id="PF24883"/>
    </source>
</evidence>
<keyword evidence="1" id="KW-0677">Repeat</keyword>
<dbReference type="AlphaFoldDB" id="A0A1L7XK08"/>
<dbReference type="PANTHER" id="PTHR40619">
    <property type="entry name" value="FUNGAL STAND N-TERMINAL GOODBYE DOMAIN-CONTAINING PROTEIN"/>
    <property type="match status" value="1"/>
</dbReference>
<evidence type="ECO:0000313" key="4">
    <source>
        <dbReference type="Proteomes" id="UP000184330"/>
    </source>
</evidence>
<feature type="domain" description="Nephrocystin 3-like N-terminal" evidence="2">
    <location>
        <begin position="87"/>
        <end position="271"/>
    </location>
</feature>
<reference evidence="3 4" key="1">
    <citation type="submission" date="2016-03" db="EMBL/GenBank/DDBJ databases">
        <authorList>
            <person name="Ploux O."/>
        </authorList>
    </citation>
    <scope>NUCLEOTIDE SEQUENCE [LARGE SCALE GENOMIC DNA]</scope>
    <source>
        <strain evidence="3 4">UAMH 11012</strain>
    </source>
</reference>
<sequence length="358" mass="39698">MSQYTALESINTNHTATIQTGIYYIVLEKVYYGGYSQPQISRSPTPTYQKVSTSELLNILDVPFDTTNNDLGYVLRQSNSFETDILGHGRWLMTLGSFKNWLGGSRSDVLLVDGHFDQAKIGKTSPMSVFCATFIASVVKLQSTIVLHFFCGQHVTFDDSLRGPHGLLRSLICQLLLYPNTPESNLEMLGQQELYDDLGSHKLDALCHLFKRLVQQIPRGALVFCIIDGLSEYETRMNNSTEDLRSVVHILQSIAGDESQEGPTFKVLMTSANRSTEIVHEIPLHQRVSLRAGNVHSGPVSEQAFFAEVLKAKASIEASAPELQGLPWIESNIQPAQAAWDMSRLRIEGAPAAPDMLP</sequence>
<keyword evidence="4" id="KW-1185">Reference proteome</keyword>